<dbReference type="CDD" id="cd00082">
    <property type="entry name" value="HisKA"/>
    <property type="match status" value="1"/>
</dbReference>
<accession>A0ABU9QQT8</accession>
<reference evidence="4 5" key="1">
    <citation type="submission" date="2024-01" db="EMBL/GenBank/DDBJ databases">
        <title>The diversity of rhizobia nodulating Mimosa spp. in eleven states of Brazil covering several biomes is determined by host plant, location, and edaphic factors.</title>
        <authorList>
            <person name="Rouws L."/>
            <person name="Barauna A."/>
            <person name="Beukes C."/>
            <person name="De Faria S.M."/>
            <person name="Gross E."/>
            <person name="Dos Reis Junior F.B."/>
            <person name="Simon M."/>
            <person name="Maluk M."/>
            <person name="Odee D.W."/>
            <person name="Kenicer G."/>
            <person name="Young J.P.W."/>
            <person name="Reis V.M."/>
            <person name="Zilli J."/>
            <person name="James E.K."/>
        </authorList>
    </citation>
    <scope>NUCLEOTIDE SEQUENCE [LARGE SCALE GENOMIC DNA]</scope>
    <source>
        <strain evidence="4 5">JPY77</strain>
    </source>
</reference>
<protein>
    <recommendedName>
        <fullName evidence="2">histidine kinase</fullName>
        <ecNumber evidence="2">2.7.13.3</ecNumber>
    </recommendedName>
</protein>
<keyword evidence="4" id="KW-0808">Transferase</keyword>
<dbReference type="SUPFAM" id="SSF47384">
    <property type="entry name" value="Homodimeric domain of signal transducing histidine kinase"/>
    <property type="match status" value="1"/>
</dbReference>
<feature type="domain" description="Signal transduction histidine kinase dimerisation/phosphoacceptor" evidence="3">
    <location>
        <begin position="69"/>
        <end position="97"/>
    </location>
</feature>
<dbReference type="RefSeq" id="WP_201661620.1">
    <property type="nucleotide sequence ID" value="NZ_CAJHCS010000050.1"/>
</dbReference>
<evidence type="ECO:0000313" key="4">
    <source>
        <dbReference type="EMBL" id="MEM5291854.1"/>
    </source>
</evidence>
<keyword evidence="4" id="KW-0418">Kinase</keyword>
<dbReference type="GO" id="GO:0016301">
    <property type="term" value="F:kinase activity"/>
    <property type="evidence" value="ECO:0007669"/>
    <property type="project" value="UniProtKB-KW"/>
</dbReference>
<sequence length="115" mass="12461">MNAAVASSQDFHAIFRIRTLQTCTPRVLEVSGRFLPDASGGRRVMVGALADVTSRVSAEAALREADRRKDVFLATLAHELRNPLAPILNAAHLLRQTGLSGCRDWLSGTRPISPV</sequence>
<dbReference type="Gene3D" id="1.10.287.130">
    <property type="match status" value="1"/>
</dbReference>
<dbReference type="InterPro" id="IPR036097">
    <property type="entry name" value="HisK_dim/P_sf"/>
</dbReference>
<organism evidence="4 5">
    <name type="scientific">Paraburkholderia sabiae</name>
    <dbReference type="NCBI Taxonomy" id="273251"/>
    <lineage>
        <taxon>Bacteria</taxon>
        <taxon>Pseudomonadati</taxon>
        <taxon>Pseudomonadota</taxon>
        <taxon>Betaproteobacteria</taxon>
        <taxon>Burkholderiales</taxon>
        <taxon>Burkholderiaceae</taxon>
        <taxon>Paraburkholderia</taxon>
    </lineage>
</organism>
<proteinExistence type="predicted"/>
<dbReference type="InterPro" id="IPR003661">
    <property type="entry name" value="HisK_dim/P_dom"/>
</dbReference>
<name>A0ABU9QQT8_9BURK</name>
<gene>
    <name evidence="4" type="ORF">V4C55_39700</name>
</gene>
<dbReference type="EC" id="2.7.13.3" evidence="2"/>
<evidence type="ECO:0000256" key="1">
    <source>
        <dbReference type="ARBA" id="ARBA00000085"/>
    </source>
</evidence>
<dbReference type="EMBL" id="JAZHGC010000062">
    <property type="protein sequence ID" value="MEM5291854.1"/>
    <property type="molecule type" value="Genomic_DNA"/>
</dbReference>
<comment type="caution">
    <text evidence="4">The sequence shown here is derived from an EMBL/GenBank/DDBJ whole genome shotgun (WGS) entry which is preliminary data.</text>
</comment>
<keyword evidence="5" id="KW-1185">Reference proteome</keyword>
<dbReference type="Pfam" id="PF00512">
    <property type="entry name" value="HisKA"/>
    <property type="match status" value="1"/>
</dbReference>
<evidence type="ECO:0000259" key="3">
    <source>
        <dbReference type="Pfam" id="PF00512"/>
    </source>
</evidence>
<dbReference type="Gene3D" id="3.30.450.20">
    <property type="entry name" value="PAS domain"/>
    <property type="match status" value="1"/>
</dbReference>
<evidence type="ECO:0000256" key="2">
    <source>
        <dbReference type="ARBA" id="ARBA00012438"/>
    </source>
</evidence>
<dbReference type="Proteomes" id="UP001494588">
    <property type="component" value="Unassembled WGS sequence"/>
</dbReference>
<comment type="catalytic activity">
    <reaction evidence="1">
        <text>ATP + protein L-histidine = ADP + protein N-phospho-L-histidine.</text>
        <dbReference type="EC" id="2.7.13.3"/>
    </reaction>
</comment>
<evidence type="ECO:0000313" key="5">
    <source>
        <dbReference type="Proteomes" id="UP001494588"/>
    </source>
</evidence>